<evidence type="ECO:0000256" key="5">
    <source>
        <dbReference type="ARBA" id="ARBA00023004"/>
    </source>
</evidence>
<name>A0A5R9QDT7_9GAMM</name>
<organism evidence="8 9">
    <name type="scientific">Stutzerimonas nosocomialis</name>
    <dbReference type="NCBI Taxonomy" id="1056496"/>
    <lineage>
        <taxon>Bacteria</taxon>
        <taxon>Pseudomonadati</taxon>
        <taxon>Pseudomonadota</taxon>
        <taxon>Gammaproteobacteria</taxon>
        <taxon>Pseudomonadales</taxon>
        <taxon>Pseudomonadaceae</taxon>
        <taxon>Stutzerimonas</taxon>
    </lineage>
</organism>
<protein>
    <submittedName>
        <fullName evidence="8">Cytochrome c</fullName>
    </submittedName>
</protein>
<dbReference type="AlphaFoldDB" id="A0A5R9QDT7"/>
<proteinExistence type="predicted"/>
<dbReference type="InterPro" id="IPR036909">
    <property type="entry name" value="Cyt_c-like_dom_sf"/>
</dbReference>
<keyword evidence="4" id="KW-0249">Electron transport</keyword>
<keyword evidence="1" id="KW-0813">Transport</keyword>
<evidence type="ECO:0000313" key="8">
    <source>
        <dbReference type="EMBL" id="TLX63307.1"/>
    </source>
</evidence>
<dbReference type="GO" id="GO:0046872">
    <property type="term" value="F:metal ion binding"/>
    <property type="evidence" value="ECO:0007669"/>
    <property type="project" value="UniProtKB-KW"/>
</dbReference>
<feature type="domain" description="Cytochrome c" evidence="7">
    <location>
        <begin position="1"/>
        <end position="90"/>
    </location>
</feature>
<evidence type="ECO:0000256" key="3">
    <source>
        <dbReference type="ARBA" id="ARBA00022723"/>
    </source>
</evidence>
<dbReference type="GO" id="GO:0020037">
    <property type="term" value="F:heme binding"/>
    <property type="evidence" value="ECO:0007669"/>
    <property type="project" value="InterPro"/>
</dbReference>
<keyword evidence="2 6" id="KW-0349">Heme</keyword>
<keyword evidence="3 6" id="KW-0479">Metal-binding</keyword>
<reference evidence="8 9" key="1">
    <citation type="journal article" date="2017" name="Eur. J. Clin. Microbiol. Infect. Dis.">
        <title>Uncommonly isolated clinical Pseudomonas: identification and phylogenetic assignation.</title>
        <authorList>
            <person name="Mulet M."/>
            <person name="Gomila M."/>
            <person name="Ramirez A."/>
            <person name="Cardew S."/>
            <person name="Moore E.R."/>
            <person name="Lalucat J."/>
            <person name="Garcia-Valdes E."/>
        </authorList>
    </citation>
    <scope>NUCLEOTIDE SEQUENCE [LARGE SCALE GENOMIC DNA]</scope>
    <source>
        <strain evidence="8 9">SD129</strain>
    </source>
</reference>
<dbReference type="InterPro" id="IPR009056">
    <property type="entry name" value="Cyt_c-like_dom"/>
</dbReference>
<dbReference type="PANTHER" id="PTHR33751:SF9">
    <property type="entry name" value="CYTOCHROME C4"/>
    <property type="match status" value="1"/>
</dbReference>
<dbReference type="GO" id="GO:0009055">
    <property type="term" value="F:electron transfer activity"/>
    <property type="evidence" value="ECO:0007669"/>
    <property type="project" value="InterPro"/>
</dbReference>
<dbReference type="Proteomes" id="UP000306753">
    <property type="component" value="Unassembled WGS sequence"/>
</dbReference>
<keyword evidence="9" id="KW-1185">Reference proteome</keyword>
<evidence type="ECO:0000256" key="1">
    <source>
        <dbReference type="ARBA" id="ARBA00022448"/>
    </source>
</evidence>
<accession>A0A5R9QDT7</accession>
<dbReference type="InterPro" id="IPR050597">
    <property type="entry name" value="Cytochrome_c_Oxidase_Subunit"/>
</dbReference>
<gene>
    <name evidence="8" type="ORF">DN820_12020</name>
</gene>
<comment type="caution">
    <text evidence="8">The sequence shown here is derived from an EMBL/GenBank/DDBJ whole genome shotgun (WGS) entry which is preliminary data.</text>
</comment>
<dbReference type="Pfam" id="PF00034">
    <property type="entry name" value="Cytochrom_C"/>
    <property type="match status" value="1"/>
</dbReference>
<evidence type="ECO:0000313" key="9">
    <source>
        <dbReference type="Proteomes" id="UP000306753"/>
    </source>
</evidence>
<dbReference type="Gene3D" id="1.10.760.10">
    <property type="entry name" value="Cytochrome c-like domain"/>
    <property type="match status" value="1"/>
</dbReference>
<dbReference type="SUPFAM" id="SSF46626">
    <property type="entry name" value="Cytochrome c"/>
    <property type="match status" value="1"/>
</dbReference>
<keyword evidence="5 6" id="KW-0408">Iron</keyword>
<evidence type="ECO:0000259" key="7">
    <source>
        <dbReference type="PROSITE" id="PS51007"/>
    </source>
</evidence>
<sequence>MLTVAGGQALAGDRSAGKGKARVCVACHGVDGLSRMPDAPNLAGNSELYLRTQLTAYRAGERQHPQMSIIAKGLSDEDIADLAAWYSAIKVTVELPD</sequence>
<evidence type="ECO:0000256" key="4">
    <source>
        <dbReference type="ARBA" id="ARBA00022982"/>
    </source>
</evidence>
<evidence type="ECO:0000256" key="2">
    <source>
        <dbReference type="ARBA" id="ARBA00022617"/>
    </source>
</evidence>
<dbReference type="PANTHER" id="PTHR33751">
    <property type="entry name" value="CBB3-TYPE CYTOCHROME C OXIDASE SUBUNIT FIXP"/>
    <property type="match status" value="1"/>
</dbReference>
<dbReference type="EMBL" id="QLAG01000013">
    <property type="protein sequence ID" value="TLX63307.1"/>
    <property type="molecule type" value="Genomic_DNA"/>
</dbReference>
<evidence type="ECO:0000256" key="6">
    <source>
        <dbReference type="PROSITE-ProRule" id="PRU00433"/>
    </source>
</evidence>
<dbReference type="PROSITE" id="PS51007">
    <property type="entry name" value="CYTC"/>
    <property type="match status" value="1"/>
</dbReference>